<evidence type="ECO:0000256" key="11">
    <source>
        <dbReference type="SAM" id="SignalP"/>
    </source>
</evidence>
<comment type="subcellular location">
    <subcellularLocation>
        <location evidence="1">Secreted</location>
    </subcellularLocation>
</comment>
<dbReference type="InterPro" id="IPR012334">
    <property type="entry name" value="Pectin_lyas_fold"/>
</dbReference>
<name>A0A3D8QYS3_9HELO</name>
<dbReference type="AlphaFoldDB" id="A0A3D8QYS3"/>
<feature type="signal peptide" evidence="11">
    <location>
        <begin position="1"/>
        <end position="21"/>
    </location>
</feature>
<evidence type="ECO:0000256" key="6">
    <source>
        <dbReference type="ARBA" id="ARBA00023157"/>
    </source>
</evidence>
<keyword evidence="6" id="KW-1015">Disulfide bond</keyword>
<organism evidence="12 13">
    <name type="scientific">Coleophoma crateriformis</name>
    <dbReference type="NCBI Taxonomy" id="565419"/>
    <lineage>
        <taxon>Eukaryota</taxon>
        <taxon>Fungi</taxon>
        <taxon>Dikarya</taxon>
        <taxon>Ascomycota</taxon>
        <taxon>Pezizomycotina</taxon>
        <taxon>Leotiomycetes</taxon>
        <taxon>Helotiales</taxon>
        <taxon>Dermateaceae</taxon>
        <taxon>Coleophoma</taxon>
    </lineage>
</organism>
<evidence type="ECO:0000256" key="2">
    <source>
        <dbReference type="ARBA" id="ARBA00008834"/>
    </source>
</evidence>
<evidence type="ECO:0000256" key="1">
    <source>
        <dbReference type="ARBA" id="ARBA00004613"/>
    </source>
</evidence>
<evidence type="ECO:0000256" key="10">
    <source>
        <dbReference type="RuleBase" id="RU361169"/>
    </source>
</evidence>
<evidence type="ECO:0000256" key="8">
    <source>
        <dbReference type="ARBA" id="ARBA00023295"/>
    </source>
</evidence>
<keyword evidence="5 10" id="KW-0378">Hydrolase</keyword>
<dbReference type="Proteomes" id="UP000256328">
    <property type="component" value="Unassembled WGS sequence"/>
</dbReference>
<dbReference type="GO" id="GO:0004650">
    <property type="term" value="F:polygalacturonase activity"/>
    <property type="evidence" value="ECO:0007669"/>
    <property type="project" value="InterPro"/>
</dbReference>
<comment type="caution">
    <text evidence="12">The sequence shown here is derived from an EMBL/GenBank/DDBJ whole genome shotgun (WGS) entry which is preliminary data.</text>
</comment>
<feature type="chain" id="PRO_5017797138" evidence="11">
    <location>
        <begin position="22"/>
        <end position="450"/>
    </location>
</feature>
<evidence type="ECO:0000256" key="3">
    <source>
        <dbReference type="ARBA" id="ARBA00022525"/>
    </source>
</evidence>
<keyword evidence="7" id="KW-0325">Glycoprotein</keyword>
<evidence type="ECO:0000256" key="9">
    <source>
        <dbReference type="ARBA" id="ARBA00023316"/>
    </source>
</evidence>
<dbReference type="GO" id="GO:0071555">
    <property type="term" value="P:cell wall organization"/>
    <property type="evidence" value="ECO:0007669"/>
    <property type="project" value="UniProtKB-KW"/>
</dbReference>
<gene>
    <name evidence="12" type="ORF">BP5796_09701</name>
</gene>
<dbReference type="GO" id="GO:0046576">
    <property type="term" value="F:rhamnogalacturonan alpha-L-rhamnopyranosyl-(1-&gt;4)-alpha-D-galactopyranosyluronide lyase activity"/>
    <property type="evidence" value="ECO:0007669"/>
    <property type="project" value="UniProtKB-ARBA"/>
</dbReference>
<dbReference type="PANTHER" id="PTHR31736">
    <property type="match status" value="1"/>
</dbReference>
<dbReference type="OrthoDB" id="2268901at2759"/>
<dbReference type="SUPFAM" id="SSF51126">
    <property type="entry name" value="Pectin lyase-like"/>
    <property type="match status" value="1"/>
</dbReference>
<dbReference type="Pfam" id="PF00295">
    <property type="entry name" value="Glyco_hydro_28"/>
    <property type="match status" value="1"/>
</dbReference>
<keyword evidence="4 11" id="KW-0732">Signal</keyword>
<protein>
    <submittedName>
        <fullName evidence="12">Pectin lyase-like protein</fullName>
    </submittedName>
</protein>
<accession>A0A3D8QYS3</accession>
<keyword evidence="9" id="KW-0961">Cell wall biogenesis/degradation</keyword>
<keyword evidence="8 10" id="KW-0326">Glycosidase</keyword>
<evidence type="ECO:0000256" key="5">
    <source>
        <dbReference type="ARBA" id="ARBA00022801"/>
    </source>
</evidence>
<dbReference type="InterPro" id="IPR000743">
    <property type="entry name" value="Glyco_hydro_28"/>
</dbReference>
<dbReference type="PANTHER" id="PTHR31736:SF19">
    <property type="entry name" value="PECTIN LYASE SUPERFAMILY PROTEIN-RELATED"/>
    <property type="match status" value="1"/>
</dbReference>
<evidence type="ECO:0000256" key="4">
    <source>
        <dbReference type="ARBA" id="ARBA00022729"/>
    </source>
</evidence>
<dbReference type="InterPro" id="IPR011050">
    <property type="entry name" value="Pectin_lyase_fold/virulence"/>
</dbReference>
<dbReference type="GO" id="GO:0005975">
    <property type="term" value="P:carbohydrate metabolic process"/>
    <property type="evidence" value="ECO:0007669"/>
    <property type="project" value="InterPro"/>
</dbReference>
<dbReference type="GO" id="GO:0005576">
    <property type="term" value="C:extracellular region"/>
    <property type="evidence" value="ECO:0007669"/>
    <property type="project" value="UniProtKB-SubCell"/>
</dbReference>
<evidence type="ECO:0000313" key="13">
    <source>
        <dbReference type="Proteomes" id="UP000256328"/>
    </source>
</evidence>
<dbReference type="Gene3D" id="2.160.20.10">
    <property type="entry name" value="Single-stranded right-handed beta-helix, Pectin lyase-like"/>
    <property type="match status" value="1"/>
</dbReference>
<evidence type="ECO:0000256" key="7">
    <source>
        <dbReference type="ARBA" id="ARBA00023180"/>
    </source>
</evidence>
<keyword evidence="3" id="KW-0964">Secreted</keyword>
<sequence>MLVLTLSGLLALTSFISCVSAQLASGYSIGPLTTSSAKWAVKVCDVTKYGAVADKSTDLGPPLLAAFEACIDGGVVNIPVGDFAMSTWVTLVGGSAWAINLEGVIYRTGTAGGNMIYIEHSTDFEIYSSRSSGAIQGLGYEFHSQGEYGPRLLRLYDVINFAVHDIALCQSGEVYNMIIRGANEGGLDGIDVSGFNMHIHDVEVTNKDECVTVKNPSNHFLIENIHCNWSGGSCFGSLGLDTDIYKITYSNIYTLSSNNMMMLKSNGGNGSVSDCLFENFIGHSNAYSLYIDAFWTDLTLQPGNGVLYTGLTFSNWKGTCAAGNTRPPIYLNCPSTEPCTGIVIEDFAMWTDSGSAEYYKCIDAWGEGECLRGGSAHTAYGTSTITVTAAPDVLQALANAYTRTSRTGYSAAKMPNDLATPFDISSSIPIPTIPTTFFPGATPATKRAYP</sequence>
<proteinExistence type="inferred from homology"/>
<reference evidence="12 13" key="1">
    <citation type="journal article" date="2018" name="IMA Fungus">
        <title>IMA Genome-F 9: Draft genome sequence of Annulohypoxylon stygium, Aspergillus mulundensis, Berkeleyomyces basicola (syn. Thielaviopsis basicola), Ceratocystis smalleyi, two Cercospora beticola strains, Coleophoma cylindrospora, Fusarium fracticaudum, Phialophora cf. hyalina, and Morchella septimelata.</title>
        <authorList>
            <person name="Wingfield B.D."/>
            <person name="Bills G.F."/>
            <person name="Dong Y."/>
            <person name="Huang W."/>
            <person name="Nel W.J."/>
            <person name="Swalarsk-Parry B.S."/>
            <person name="Vaghefi N."/>
            <person name="Wilken P.M."/>
            <person name="An Z."/>
            <person name="de Beer Z.W."/>
            <person name="De Vos L."/>
            <person name="Chen L."/>
            <person name="Duong T.A."/>
            <person name="Gao Y."/>
            <person name="Hammerbacher A."/>
            <person name="Kikkert J.R."/>
            <person name="Li Y."/>
            <person name="Li H."/>
            <person name="Li K."/>
            <person name="Li Q."/>
            <person name="Liu X."/>
            <person name="Ma X."/>
            <person name="Naidoo K."/>
            <person name="Pethybridge S.J."/>
            <person name="Sun J."/>
            <person name="Steenkamp E.T."/>
            <person name="van der Nest M.A."/>
            <person name="van Wyk S."/>
            <person name="Wingfield M.J."/>
            <person name="Xiong C."/>
            <person name="Yue Q."/>
            <person name="Zhang X."/>
        </authorList>
    </citation>
    <scope>NUCLEOTIDE SEQUENCE [LARGE SCALE GENOMIC DNA]</scope>
    <source>
        <strain evidence="12 13">BP5796</strain>
    </source>
</reference>
<keyword evidence="12" id="KW-0456">Lyase</keyword>
<comment type="similarity">
    <text evidence="2 10">Belongs to the glycosyl hydrolase 28 family.</text>
</comment>
<dbReference type="EMBL" id="PDLN01000014">
    <property type="protein sequence ID" value="RDW66952.1"/>
    <property type="molecule type" value="Genomic_DNA"/>
</dbReference>
<keyword evidence="13" id="KW-1185">Reference proteome</keyword>
<evidence type="ECO:0000313" key="12">
    <source>
        <dbReference type="EMBL" id="RDW66952.1"/>
    </source>
</evidence>